<dbReference type="RefSeq" id="WP_344128413.1">
    <property type="nucleotide sequence ID" value="NZ_BAAALT010000046.1"/>
</dbReference>
<dbReference type="Proteomes" id="UP001500218">
    <property type="component" value="Unassembled WGS sequence"/>
</dbReference>
<protein>
    <submittedName>
        <fullName evidence="1">Uncharacterized protein</fullName>
    </submittedName>
</protein>
<proteinExistence type="predicted"/>
<name>A0ABN2LR50_9ACTN</name>
<evidence type="ECO:0000313" key="2">
    <source>
        <dbReference type="Proteomes" id="UP001500218"/>
    </source>
</evidence>
<organism evidence="1 2">
    <name type="scientific">Luedemannella flava</name>
    <dbReference type="NCBI Taxonomy" id="349316"/>
    <lineage>
        <taxon>Bacteria</taxon>
        <taxon>Bacillati</taxon>
        <taxon>Actinomycetota</taxon>
        <taxon>Actinomycetes</taxon>
        <taxon>Micromonosporales</taxon>
        <taxon>Micromonosporaceae</taxon>
        <taxon>Luedemannella</taxon>
    </lineage>
</organism>
<accession>A0ABN2LR50</accession>
<sequence>MLDGAKKVRPNVGSQYCVRVSADSPVFLLKVRTVREYAITVEWTVWDTP</sequence>
<dbReference type="EMBL" id="BAAALT010000046">
    <property type="protein sequence ID" value="GAA1797220.1"/>
    <property type="molecule type" value="Genomic_DNA"/>
</dbReference>
<gene>
    <name evidence="1" type="ORF">GCM10009682_18590</name>
</gene>
<comment type="caution">
    <text evidence="1">The sequence shown here is derived from an EMBL/GenBank/DDBJ whole genome shotgun (WGS) entry which is preliminary data.</text>
</comment>
<keyword evidence="2" id="KW-1185">Reference proteome</keyword>
<reference evidence="1 2" key="1">
    <citation type="journal article" date="2019" name="Int. J. Syst. Evol. Microbiol.">
        <title>The Global Catalogue of Microorganisms (GCM) 10K type strain sequencing project: providing services to taxonomists for standard genome sequencing and annotation.</title>
        <authorList>
            <consortium name="The Broad Institute Genomics Platform"/>
            <consortium name="The Broad Institute Genome Sequencing Center for Infectious Disease"/>
            <person name="Wu L."/>
            <person name="Ma J."/>
        </authorList>
    </citation>
    <scope>NUCLEOTIDE SEQUENCE [LARGE SCALE GENOMIC DNA]</scope>
    <source>
        <strain evidence="1 2">JCM 13250</strain>
    </source>
</reference>
<evidence type="ECO:0000313" key="1">
    <source>
        <dbReference type="EMBL" id="GAA1797220.1"/>
    </source>
</evidence>